<sequence>MSQNALNALKNCKLLVEPEFSTTSRYHIMRQRSYISTGPKLLPGEQTSLGGRGLIASGASKVGGDTSEAGNYRAVTAQYQEKKNYCAIAGDPSLGVKFTR</sequence>
<organism evidence="1 2">
    <name type="scientific">Strongylus vulgaris</name>
    <name type="common">Blood worm</name>
    <dbReference type="NCBI Taxonomy" id="40348"/>
    <lineage>
        <taxon>Eukaryota</taxon>
        <taxon>Metazoa</taxon>
        <taxon>Ecdysozoa</taxon>
        <taxon>Nematoda</taxon>
        <taxon>Chromadorea</taxon>
        <taxon>Rhabditida</taxon>
        <taxon>Rhabditina</taxon>
        <taxon>Rhabditomorpha</taxon>
        <taxon>Strongyloidea</taxon>
        <taxon>Strongylidae</taxon>
        <taxon>Strongylus</taxon>
    </lineage>
</organism>
<evidence type="ECO:0000313" key="1">
    <source>
        <dbReference type="EMBL" id="VDM66449.1"/>
    </source>
</evidence>
<protein>
    <submittedName>
        <fullName evidence="1">Uncharacterized protein</fullName>
    </submittedName>
</protein>
<dbReference type="EMBL" id="UYYB01002827">
    <property type="protein sequence ID" value="VDM66449.1"/>
    <property type="molecule type" value="Genomic_DNA"/>
</dbReference>
<evidence type="ECO:0000313" key="2">
    <source>
        <dbReference type="Proteomes" id="UP000270094"/>
    </source>
</evidence>
<name>A0A3P7II10_STRVU</name>
<gene>
    <name evidence="1" type="ORF">SVUK_LOCUS1447</name>
</gene>
<reference evidence="1 2" key="1">
    <citation type="submission" date="2018-11" db="EMBL/GenBank/DDBJ databases">
        <authorList>
            <consortium name="Pathogen Informatics"/>
        </authorList>
    </citation>
    <scope>NUCLEOTIDE SEQUENCE [LARGE SCALE GENOMIC DNA]</scope>
</reference>
<keyword evidence="2" id="KW-1185">Reference proteome</keyword>
<accession>A0A3P7II10</accession>
<proteinExistence type="predicted"/>
<dbReference type="AlphaFoldDB" id="A0A3P7II10"/>
<dbReference type="Proteomes" id="UP000270094">
    <property type="component" value="Unassembled WGS sequence"/>
</dbReference>